<dbReference type="InterPro" id="IPR029077">
    <property type="entry name" value="Imm45"/>
</dbReference>
<gene>
    <name evidence="2" type="ORF">A7P85_05495</name>
</gene>
<reference evidence="3" key="1">
    <citation type="submission" date="2016-05" db="EMBL/GenBank/DDBJ databases">
        <title>Draft genome of Corynebacterium afermentans subsp. afermentans LCDC 88199T.</title>
        <authorList>
            <person name="Bernier A.-M."/>
            <person name="Bernard K."/>
        </authorList>
    </citation>
    <scope>NUCLEOTIDE SEQUENCE [LARGE SCALE GENOMIC DNA]</scope>
    <source>
        <strain evidence="3">NML01-0328</strain>
    </source>
</reference>
<evidence type="ECO:0000259" key="1">
    <source>
        <dbReference type="Pfam" id="PF15572"/>
    </source>
</evidence>
<feature type="domain" description="Immunity protein 45" evidence="1">
    <location>
        <begin position="11"/>
        <end position="95"/>
    </location>
</feature>
<accession>A0A1A9RDZ5</accession>
<evidence type="ECO:0000313" key="2">
    <source>
        <dbReference type="EMBL" id="OAM16459.1"/>
    </source>
</evidence>
<dbReference type="Proteomes" id="UP000078003">
    <property type="component" value="Unassembled WGS sequence"/>
</dbReference>
<dbReference type="Pfam" id="PF15572">
    <property type="entry name" value="Imm45"/>
    <property type="match status" value="1"/>
</dbReference>
<dbReference type="RefSeq" id="WP_064104375.1">
    <property type="nucleotide sequence ID" value="NZ_LXSF01000005.1"/>
</dbReference>
<dbReference type="EMBL" id="LXSF01000005">
    <property type="protein sequence ID" value="OAM16459.1"/>
    <property type="molecule type" value="Genomic_DNA"/>
</dbReference>
<dbReference type="AlphaFoldDB" id="A0A1A9RDZ5"/>
<protein>
    <recommendedName>
        <fullName evidence="1">Immunity protein 45 domain-containing protein</fullName>
    </recommendedName>
</protein>
<name>A0A1A9RDZ5_EIKCO</name>
<evidence type="ECO:0000313" key="3">
    <source>
        <dbReference type="Proteomes" id="UP000078003"/>
    </source>
</evidence>
<organism evidence="2 3">
    <name type="scientific">Eikenella corrodens</name>
    <dbReference type="NCBI Taxonomy" id="539"/>
    <lineage>
        <taxon>Bacteria</taxon>
        <taxon>Pseudomonadati</taxon>
        <taxon>Pseudomonadota</taxon>
        <taxon>Betaproteobacteria</taxon>
        <taxon>Neisseriales</taxon>
        <taxon>Neisseriaceae</taxon>
        <taxon>Eikenella</taxon>
    </lineage>
</organism>
<comment type="caution">
    <text evidence="2">The sequence shown here is derived from an EMBL/GenBank/DDBJ whole genome shotgun (WGS) entry which is preliminary data.</text>
</comment>
<sequence>MKKLLDYHGDLKRGMVLRLPGAYPHEEYVDLMLVELPGGDRRFGLLVTTGHKAGLVLVKLPQEAELAGASGISREWVVDNWNRWIYETCRAEEVYLIENYSVPQPIKAT</sequence>
<proteinExistence type="predicted"/>